<dbReference type="PANTHER" id="PTHR48111:SF76">
    <property type="entry name" value="TWO-COMPONENT RESPONSE REGULATOR"/>
    <property type="match status" value="1"/>
</dbReference>
<dbReference type="InterPro" id="IPR039420">
    <property type="entry name" value="WalR-like"/>
</dbReference>
<dbReference type="AlphaFoldDB" id="A0A5D3K861"/>
<gene>
    <name evidence="9" type="ORF">FXB40_35170</name>
</gene>
<protein>
    <submittedName>
        <fullName evidence="9">Winged helix-turn-helix transcriptional regulator</fullName>
    </submittedName>
</protein>
<dbReference type="PANTHER" id="PTHR48111">
    <property type="entry name" value="REGULATOR OF RPOS"/>
    <property type="match status" value="1"/>
</dbReference>
<evidence type="ECO:0000259" key="8">
    <source>
        <dbReference type="PROSITE" id="PS51755"/>
    </source>
</evidence>
<feature type="domain" description="OmpR/PhoB-type" evidence="8">
    <location>
        <begin position="116"/>
        <end position="214"/>
    </location>
</feature>
<evidence type="ECO:0000256" key="2">
    <source>
        <dbReference type="ARBA" id="ARBA00023012"/>
    </source>
</evidence>
<dbReference type="GO" id="GO:0005829">
    <property type="term" value="C:cytosol"/>
    <property type="evidence" value="ECO:0007669"/>
    <property type="project" value="TreeGrafter"/>
</dbReference>
<feature type="compositionally biased region" description="Basic residues" evidence="7">
    <location>
        <begin position="1"/>
        <end position="18"/>
    </location>
</feature>
<dbReference type="Gene3D" id="1.10.10.10">
    <property type="entry name" value="Winged helix-like DNA-binding domain superfamily/Winged helix DNA-binding domain"/>
    <property type="match status" value="1"/>
</dbReference>
<dbReference type="GO" id="GO:0000976">
    <property type="term" value="F:transcription cis-regulatory region binding"/>
    <property type="evidence" value="ECO:0007669"/>
    <property type="project" value="TreeGrafter"/>
</dbReference>
<proteinExistence type="predicted"/>
<dbReference type="InterPro" id="IPR001867">
    <property type="entry name" value="OmpR/PhoB-type_DNA-bd"/>
</dbReference>
<evidence type="ECO:0000256" key="3">
    <source>
        <dbReference type="ARBA" id="ARBA00023015"/>
    </source>
</evidence>
<dbReference type="InterPro" id="IPR036388">
    <property type="entry name" value="WH-like_DNA-bd_sf"/>
</dbReference>
<feature type="DNA-binding region" description="OmpR/PhoB-type" evidence="6">
    <location>
        <begin position="116"/>
        <end position="214"/>
    </location>
</feature>
<dbReference type="GO" id="GO:0032993">
    <property type="term" value="C:protein-DNA complex"/>
    <property type="evidence" value="ECO:0007669"/>
    <property type="project" value="TreeGrafter"/>
</dbReference>
<keyword evidence="1" id="KW-0597">Phosphoprotein</keyword>
<evidence type="ECO:0000256" key="4">
    <source>
        <dbReference type="ARBA" id="ARBA00023125"/>
    </source>
</evidence>
<feature type="region of interest" description="Disordered" evidence="7">
    <location>
        <begin position="87"/>
        <end position="112"/>
    </location>
</feature>
<evidence type="ECO:0000256" key="7">
    <source>
        <dbReference type="SAM" id="MobiDB-lite"/>
    </source>
</evidence>
<keyword evidence="5" id="KW-0804">Transcription</keyword>
<dbReference type="InterPro" id="IPR016032">
    <property type="entry name" value="Sig_transdc_resp-reg_C-effctor"/>
</dbReference>
<organism evidence="9 10">
    <name type="scientific">Bradyrhizobium rifense</name>
    <dbReference type="NCBI Taxonomy" id="515499"/>
    <lineage>
        <taxon>Bacteria</taxon>
        <taxon>Pseudomonadati</taxon>
        <taxon>Pseudomonadota</taxon>
        <taxon>Alphaproteobacteria</taxon>
        <taxon>Hyphomicrobiales</taxon>
        <taxon>Nitrobacteraceae</taxon>
        <taxon>Bradyrhizobium</taxon>
    </lineage>
</organism>
<keyword evidence="3" id="KW-0805">Transcription regulation</keyword>
<keyword evidence="2" id="KW-0902">Two-component regulatory system</keyword>
<dbReference type="CDD" id="cd00383">
    <property type="entry name" value="trans_reg_C"/>
    <property type="match status" value="1"/>
</dbReference>
<evidence type="ECO:0000256" key="6">
    <source>
        <dbReference type="PROSITE-ProRule" id="PRU01091"/>
    </source>
</evidence>
<evidence type="ECO:0000313" key="9">
    <source>
        <dbReference type="EMBL" id="TYL89545.1"/>
    </source>
</evidence>
<dbReference type="FunFam" id="1.10.10.10:FF:000005">
    <property type="entry name" value="Two-component system response regulator"/>
    <property type="match status" value="1"/>
</dbReference>
<keyword evidence="4 6" id="KW-0238">DNA-binding</keyword>
<dbReference type="EMBL" id="VSSS01000060">
    <property type="protein sequence ID" value="TYL89545.1"/>
    <property type="molecule type" value="Genomic_DNA"/>
</dbReference>
<sequence>MQPRSRHFPSARGRHHHSVPPPRAASRPRNEGTPPVIDGLSEPARFLIADILAELQPRFVTEEADLHSLLSTVVVRLIDRLGVSLPKHHAPSKQARTGAGLASNSDHSAYTPTSTDTMLRVGLLELDLLDRTAKRGDRRVDLRPREFQLLKYLMQHSDTLLTRATLLTEVWSYKFVPQTNLVDVYMSKLRRKVDGPNETPLIRNVRGAGFVLSATPFPQHSTPGTGEGATI</sequence>
<dbReference type="GO" id="GO:0006355">
    <property type="term" value="P:regulation of DNA-templated transcription"/>
    <property type="evidence" value="ECO:0007669"/>
    <property type="project" value="InterPro"/>
</dbReference>
<dbReference type="Pfam" id="PF00486">
    <property type="entry name" value="Trans_reg_C"/>
    <property type="match status" value="1"/>
</dbReference>
<evidence type="ECO:0000256" key="5">
    <source>
        <dbReference type="ARBA" id="ARBA00023163"/>
    </source>
</evidence>
<feature type="compositionally biased region" description="Polar residues" evidence="7">
    <location>
        <begin position="102"/>
        <end position="112"/>
    </location>
</feature>
<evidence type="ECO:0000313" key="10">
    <source>
        <dbReference type="Proteomes" id="UP000324758"/>
    </source>
</evidence>
<feature type="region of interest" description="Disordered" evidence="7">
    <location>
        <begin position="1"/>
        <end position="37"/>
    </location>
</feature>
<accession>A0A5D3K861</accession>
<dbReference type="OrthoDB" id="8228121at2"/>
<evidence type="ECO:0000256" key="1">
    <source>
        <dbReference type="ARBA" id="ARBA00022553"/>
    </source>
</evidence>
<dbReference type="SMART" id="SM00862">
    <property type="entry name" value="Trans_reg_C"/>
    <property type="match status" value="1"/>
</dbReference>
<dbReference type="PROSITE" id="PS51755">
    <property type="entry name" value="OMPR_PHOB"/>
    <property type="match status" value="1"/>
</dbReference>
<dbReference type="Proteomes" id="UP000324758">
    <property type="component" value="Unassembled WGS sequence"/>
</dbReference>
<reference evidence="9 10" key="1">
    <citation type="submission" date="2019-08" db="EMBL/GenBank/DDBJ databases">
        <title>Bradyrhizobium hipponensis sp. nov., a rhizobium isolated from a Lupinus angustifolius root nodule in Tunisia.</title>
        <authorList>
            <person name="Off K."/>
            <person name="Rejili M."/>
            <person name="Mars M."/>
            <person name="Brachmann A."/>
            <person name="Marin M."/>
        </authorList>
    </citation>
    <scope>NUCLEOTIDE SEQUENCE [LARGE SCALE GENOMIC DNA]</scope>
    <source>
        <strain evidence="9 10">CTAW71</strain>
    </source>
</reference>
<name>A0A5D3K861_9BRAD</name>
<dbReference type="SUPFAM" id="SSF46894">
    <property type="entry name" value="C-terminal effector domain of the bipartite response regulators"/>
    <property type="match status" value="1"/>
</dbReference>
<dbReference type="GO" id="GO:0000156">
    <property type="term" value="F:phosphorelay response regulator activity"/>
    <property type="evidence" value="ECO:0007669"/>
    <property type="project" value="TreeGrafter"/>
</dbReference>
<comment type="caution">
    <text evidence="9">The sequence shown here is derived from an EMBL/GenBank/DDBJ whole genome shotgun (WGS) entry which is preliminary data.</text>
</comment>
<keyword evidence="10" id="KW-1185">Reference proteome</keyword>